<organism evidence="14 15">
    <name type="scientific">Kluyveromyces marxianus</name>
    <name type="common">Yeast</name>
    <name type="synonym">Candida kefyr</name>
    <dbReference type="NCBI Taxonomy" id="4911"/>
    <lineage>
        <taxon>Eukaryota</taxon>
        <taxon>Fungi</taxon>
        <taxon>Dikarya</taxon>
        <taxon>Ascomycota</taxon>
        <taxon>Saccharomycotina</taxon>
        <taxon>Saccharomycetes</taxon>
        <taxon>Saccharomycetales</taxon>
        <taxon>Saccharomycetaceae</taxon>
        <taxon>Kluyveromyces</taxon>
    </lineage>
</organism>
<feature type="region of interest" description="Disordered" evidence="11">
    <location>
        <begin position="925"/>
        <end position="961"/>
    </location>
</feature>
<evidence type="ECO:0000256" key="6">
    <source>
        <dbReference type="ARBA" id="ARBA00022927"/>
    </source>
</evidence>
<evidence type="ECO:0000256" key="1">
    <source>
        <dbReference type="ARBA" id="ARBA00004148"/>
    </source>
</evidence>
<sequence length="1084" mass="124696">MPPCELISASNGASFQLSDLYFPSFLDLKQFVGETFHISVDDILLLLSYGIILKRSQWDSTKIRSEGLKSIYVFDRKLFNEDIELAVEERFRLFKPLDSPMSDLSEVDRNIVLRNMGWLKALQSDVEFFQLSIEQTRKEVQNMLDCGVVMLEYLKNYCHEVETLYNSHVGFLNKLHEHSASSQWREVYDSVLEAVKIDQQRSLASFFEIDELNQIEAKIRHTDHELNMKLKELKKTIDTCYQHRKTLVSELENIKSISVVSPDCMDKQMTDKFNEMAQELEAASNEWVQNSENNDHISEKLKQMKDSHIPNLQTISQSLFNKASKIIETKTDMQRQLRSLYISVAKSQMDIIEVKSTLTKDMKSDMKLLQTYELQLSQVLDLPMCYGLYLIELYRQQLWMDNYTHIKDQHESALQVMLQEEIHQRKMWFRDFQWISKFLKVDQSLPSTVSITPLKALRRVDLLQINEYFNQLSSAKVSETTLNVLKSKLSQAEMDNMLPELSEQSSNDTGAAIEGYKSRIKKLENLLLDAQFQRYDSWPSGILNKEIAMVQMFRNNTLNNKVQRSSTDDISNSIQQSYSKTLGDVQNLQKAISEYSGLTDTLKEELSTLKSQISNMEVEKNAYKESMANLNKELSNLLINRENFHTEMMERSNDFKKHLALVGEENEQLTKQNQQLSNEIIESQKKYEELNKIKDDLLLNMANQETQAEQERAALQEEIESLKKEVGQLQMAKSSLTESEELLGINKQLEKTLYDVFQGSIFLLESIGLLLSKDIDGKFQIVRVKGLRKDLDSSVIDMNGSLVKSVVSHEIKDTFESIKDSLDYKPHENFISYTEKLFGNQLFEMAVIRRFNDIESLAKKLRKENKNKKILLQKYTNDKITINNFQLGDLALFLPINDQELLLNSSVSSLNSSFSSIDLNSSTQSMIPPRVIPNRVEPASNTNNSNPSSVPEDMGSPNMNRVNTMGNVKVNANIGSNNSNNNYVNTGNANGNNKPETNIDTTSSTNAESPKKQIVWAIFTATNTEVKYILRNTMSNYELLREKEWAVGRITALEKNIVMEGARNPFKFPQNTVWFEVDALFNLS</sequence>
<protein>
    <recommendedName>
        <fullName evidence="3 9">Autophagy-related protein 11</fullName>
    </recommendedName>
</protein>
<evidence type="ECO:0000256" key="7">
    <source>
        <dbReference type="ARBA" id="ARBA00023006"/>
    </source>
</evidence>
<evidence type="ECO:0000256" key="4">
    <source>
        <dbReference type="ARBA" id="ARBA00022448"/>
    </source>
</evidence>
<evidence type="ECO:0000259" key="12">
    <source>
        <dbReference type="Pfam" id="PF04108"/>
    </source>
</evidence>
<keyword evidence="6 9" id="KW-0653">Protein transport</keyword>
<feature type="domain" description="Autophagy-related protein 11 C-terminal" evidence="13">
    <location>
        <begin position="845"/>
        <end position="1079"/>
    </location>
</feature>
<evidence type="ECO:0000313" key="14">
    <source>
        <dbReference type="EMBL" id="QGN18318.1"/>
    </source>
</evidence>
<evidence type="ECO:0000256" key="11">
    <source>
        <dbReference type="SAM" id="MobiDB-lite"/>
    </source>
</evidence>
<feature type="region of interest" description="Disordered" evidence="11">
    <location>
        <begin position="973"/>
        <end position="1007"/>
    </location>
</feature>
<proteinExistence type="inferred from homology"/>
<feature type="compositionally biased region" description="Low complexity" evidence="11">
    <location>
        <begin position="973"/>
        <end position="993"/>
    </location>
</feature>
<accession>A0ABX6F1E9</accession>
<dbReference type="Gene3D" id="1.10.287.1490">
    <property type="match status" value="1"/>
</dbReference>
<evidence type="ECO:0000313" key="15">
    <source>
        <dbReference type="Proteomes" id="UP000422736"/>
    </source>
</evidence>
<keyword evidence="4 9" id="KW-0813">Transport</keyword>
<feature type="compositionally biased region" description="Low complexity" evidence="11">
    <location>
        <begin position="940"/>
        <end position="949"/>
    </location>
</feature>
<dbReference type="Pfam" id="PF10377">
    <property type="entry name" value="ATG11"/>
    <property type="match status" value="1"/>
</dbReference>
<comment type="subunit">
    <text evidence="9">Homodimer.</text>
</comment>
<dbReference type="Proteomes" id="UP000422736">
    <property type="component" value="Chromosome 7"/>
</dbReference>
<feature type="compositionally biased region" description="Polar residues" evidence="11">
    <location>
        <begin position="994"/>
        <end position="1007"/>
    </location>
</feature>
<evidence type="ECO:0000256" key="3">
    <source>
        <dbReference type="ARBA" id="ARBA00013804"/>
    </source>
</evidence>
<dbReference type="PANTHER" id="PTHR13222">
    <property type="entry name" value="RB1-INDUCIBLE COILED-COIL"/>
    <property type="match status" value="1"/>
</dbReference>
<feature type="domain" description="Autophagy protein ATG17-like" evidence="12">
    <location>
        <begin position="118"/>
        <end position="432"/>
    </location>
</feature>
<gene>
    <name evidence="14" type="primary">ATG11</name>
    <name evidence="14" type="ORF">FIM1_4644</name>
</gene>
<dbReference type="EMBL" id="CP015061">
    <property type="protein sequence ID" value="QGN18318.1"/>
    <property type="molecule type" value="Genomic_DNA"/>
</dbReference>
<comment type="function">
    <text evidence="9">Involved in cytoplasm to vacuole transport (Cvt), pexophagy, mitophagy and nucleophagy. Recruits mitochondria for their selective degradation via autophagy (mitophagy) during starvation. Works as scaffold proteins that recruit ATG proteins to the pre-autophagosome (PAS), the site of vesicle/autophagosome formation. Required for the Cvt vesicles completion.</text>
</comment>
<keyword evidence="5 9" id="KW-0926">Vacuole</keyword>
<reference evidence="14 15" key="1">
    <citation type="submission" date="2016-03" db="EMBL/GenBank/DDBJ databases">
        <title>How can Kluyveromyces marxianus grow so fast - potential evolutionary course in Saccharomyces Complex revealed by comparative genomics.</title>
        <authorList>
            <person name="Mo W."/>
            <person name="Lu W."/>
            <person name="Yang X."/>
            <person name="Qi J."/>
            <person name="Lv H."/>
        </authorList>
    </citation>
    <scope>NUCLEOTIDE SEQUENCE [LARGE SCALE GENOMIC DNA]</scope>
    <source>
        <strain evidence="14 15">FIM1</strain>
    </source>
</reference>
<evidence type="ECO:0000259" key="13">
    <source>
        <dbReference type="Pfam" id="PF10377"/>
    </source>
</evidence>
<evidence type="ECO:0000256" key="8">
    <source>
        <dbReference type="ARBA" id="ARBA00023054"/>
    </source>
</evidence>
<evidence type="ECO:0000256" key="2">
    <source>
        <dbReference type="ARBA" id="ARBA00009729"/>
    </source>
</evidence>
<comment type="similarity">
    <text evidence="2 9">Belongs to the ATG11 family.</text>
</comment>
<keyword evidence="15" id="KW-1185">Reference proteome</keyword>
<evidence type="ECO:0000256" key="9">
    <source>
        <dbReference type="RuleBase" id="RU367075"/>
    </source>
</evidence>
<keyword evidence="7 9" id="KW-0072">Autophagy</keyword>
<keyword evidence="9" id="KW-0472">Membrane</keyword>
<dbReference type="InterPro" id="IPR040040">
    <property type="entry name" value="ATG11"/>
</dbReference>
<feature type="coiled-coil region" evidence="10">
    <location>
        <begin position="585"/>
        <end position="739"/>
    </location>
</feature>
<dbReference type="InterPro" id="IPR019460">
    <property type="entry name" value="Atg11_C"/>
</dbReference>
<keyword evidence="8 10" id="KW-0175">Coiled coil</keyword>
<dbReference type="InterPro" id="IPR045326">
    <property type="entry name" value="ATG17-like_dom"/>
</dbReference>
<evidence type="ECO:0000256" key="10">
    <source>
        <dbReference type="SAM" id="Coils"/>
    </source>
</evidence>
<name>A0ABX6F1E9_KLUMA</name>
<dbReference type="Pfam" id="PF04108">
    <property type="entry name" value="ATG17_like"/>
    <property type="match status" value="1"/>
</dbReference>
<evidence type="ECO:0000256" key="5">
    <source>
        <dbReference type="ARBA" id="ARBA00022554"/>
    </source>
</evidence>
<comment type="subcellular location">
    <subcellularLocation>
        <location evidence="9">Preautophagosomal structure membrane</location>
        <topology evidence="9">Peripheral membrane protein</topology>
    </subcellularLocation>
    <subcellularLocation>
        <location evidence="1 9">Vacuole membrane</location>
        <topology evidence="1 9">Peripheral membrane protein</topology>
    </subcellularLocation>
    <text evidence="9">During pexophagy, accumulates in the vacuolar membrane region, where the peroxisomes contact the vacuole.</text>
</comment>
<dbReference type="PANTHER" id="PTHR13222:SF1">
    <property type="entry name" value="RB1-INDUCIBLE COILED-COIL PROTEIN 1"/>
    <property type="match status" value="1"/>
</dbReference>